<dbReference type="Gene3D" id="3.30.70.1280">
    <property type="entry name" value="SP0830-like domains"/>
    <property type="match status" value="1"/>
</dbReference>
<gene>
    <name evidence="1" type="ORF">SAMN05421770_101284</name>
</gene>
<dbReference type="SUPFAM" id="SSF160379">
    <property type="entry name" value="SP0830-like"/>
    <property type="match status" value="1"/>
</dbReference>
<proteinExistence type="predicted"/>
<reference evidence="1 2" key="1">
    <citation type="submission" date="2017-06" db="EMBL/GenBank/DDBJ databases">
        <authorList>
            <person name="Kim H.J."/>
            <person name="Triplett B.A."/>
        </authorList>
    </citation>
    <scope>NUCLEOTIDE SEQUENCE [LARGE SCALE GENOMIC DNA]</scope>
    <source>
        <strain evidence="1 2">DSM 18704</strain>
    </source>
</reference>
<dbReference type="InterPro" id="IPR012545">
    <property type="entry name" value="DUF1697"/>
</dbReference>
<dbReference type="AlphaFoldDB" id="A0A239D4Y0"/>
<dbReference type="PIRSF" id="PIRSF008502">
    <property type="entry name" value="UCP008502"/>
    <property type="match status" value="1"/>
</dbReference>
<sequence>MLRGINLGDKNKLPMKELAAIFAACGAAEVRTFQQSGNVLFAAHDPTAVSGQVLEKIAARYSYSGRIVLRSREELQGAARNNPFARAGAPESQLWVYFLAERPRPANLKLLDPLRSSPDAFAVRDRDVYLHLPGGMPQTKLSNVYFDKTLDTFSTARSWSTVGKLLTLMQ</sequence>
<organism evidence="1 2">
    <name type="scientific">Granulicella rosea</name>
    <dbReference type="NCBI Taxonomy" id="474952"/>
    <lineage>
        <taxon>Bacteria</taxon>
        <taxon>Pseudomonadati</taxon>
        <taxon>Acidobacteriota</taxon>
        <taxon>Terriglobia</taxon>
        <taxon>Terriglobales</taxon>
        <taxon>Acidobacteriaceae</taxon>
        <taxon>Granulicella</taxon>
    </lineage>
</organism>
<dbReference type="EMBL" id="FZOU01000001">
    <property type="protein sequence ID" value="SNS27202.1"/>
    <property type="molecule type" value="Genomic_DNA"/>
</dbReference>
<dbReference type="PANTHER" id="PTHR36439:SF1">
    <property type="entry name" value="DUF1697 DOMAIN-CONTAINING PROTEIN"/>
    <property type="match status" value="1"/>
</dbReference>
<evidence type="ECO:0000313" key="1">
    <source>
        <dbReference type="EMBL" id="SNS27202.1"/>
    </source>
</evidence>
<keyword evidence="2" id="KW-1185">Reference proteome</keyword>
<accession>A0A239D4Y0</accession>
<evidence type="ECO:0000313" key="2">
    <source>
        <dbReference type="Proteomes" id="UP000198356"/>
    </source>
</evidence>
<protein>
    <submittedName>
        <fullName evidence="1">Uncharacterized conserved protein, DUF1697 family</fullName>
    </submittedName>
</protein>
<dbReference type="PANTHER" id="PTHR36439">
    <property type="entry name" value="BLL4334 PROTEIN"/>
    <property type="match status" value="1"/>
</dbReference>
<name>A0A239D4Y0_9BACT</name>
<dbReference type="Pfam" id="PF08002">
    <property type="entry name" value="DUF1697"/>
    <property type="match status" value="1"/>
</dbReference>
<dbReference type="Proteomes" id="UP000198356">
    <property type="component" value="Unassembled WGS sequence"/>
</dbReference>